<feature type="region of interest" description="Disordered" evidence="2">
    <location>
        <begin position="134"/>
        <end position="159"/>
    </location>
</feature>
<dbReference type="EMBL" id="JABZEO010000004">
    <property type="protein sequence ID" value="NVZ09027.1"/>
    <property type="molecule type" value="Genomic_DNA"/>
</dbReference>
<feature type="region of interest" description="Disordered" evidence="2">
    <location>
        <begin position="231"/>
        <end position="262"/>
    </location>
</feature>
<dbReference type="InterPro" id="IPR032710">
    <property type="entry name" value="NTF2-like_dom_sf"/>
</dbReference>
<dbReference type="InterPro" id="IPR001623">
    <property type="entry name" value="DnaJ_domain"/>
</dbReference>
<proteinExistence type="predicted"/>
<feature type="compositionally biased region" description="Pro residues" evidence="2">
    <location>
        <begin position="379"/>
        <end position="390"/>
    </location>
</feature>
<evidence type="ECO:0000313" key="4">
    <source>
        <dbReference type="Proteomes" id="UP000592294"/>
    </source>
</evidence>
<evidence type="ECO:0000256" key="1">
    <source>
        <dbReference type="ARBA" id="ARBA00023186"/>
    </source>
</evidence>
<dbReference type="SUPFAM" id="SSF46565">
    <property type="entry name" value="Chaperone J-domain"/>
    <property type="match status" value="1"/>
</dbReference>
<dbReference type="AlphaFoldDB" id="A0A850RCM8"/>
<organism evidence="3 4">
    <name type="scientific">Allochromatium humboldtianum</name>
    <dbReference type="NCBI Taxonomy" id="504901"/>
    <lineage>
        <taxon>Bacteria</taxon>
        <taxon>Pseudomonadati</taxon>
        <taxon>Pseudomonadota</taxon>
        <taxon>Gammaproteobacteria</taxon>
        <taxon>Chromatiales</taxon>
        <taxon>Chromatiaceae</taxon>
        <taxon>Allochromatium</taxon>
    </lineage>
</organism>
<evidence type="ECO:0000313" key="3">
    <source>
        <dbReference type="EMBL" id="NVZ09027.1"/>
    </source>
</evidence>
<keyword evidence="1" id="KW-0143">Chaperone</keyword>
<dbReference type="Gene3D" id="3.10.450.50">
    <property type="match status" value="1"/>
</dbReference>
<name>A0A850RCM8_9GAMM</name>
<dbReference type="InterPro" id="IPR036869">
    <property type="entry name" value="J_dom_sf"/>
</dbReference>
<dbReference type="SUPFAM" id="SSF54427">
    <property type="entry name" value="NTF2-like"/>
    <property type="match status" value="1"/>
</dbReference>
<feature type="compositionally biased region" description="Low complexity" evidence="2">
    <location>
        <begin position="356"/>
        <end position="378"/>
    </location>
</feature>
<dbReference type="Proteomes" id="UP000592294">
    <property type="component" value="Unassembled WGS sequence"/>
</dbReference>
<dbReference type="RefSeq" id="WP_176975801.1">
    <property type="nucleotide sequence ID" value="NZ_JABZEO010000004.1"/>
</dbReference>
<sequence length="529" mass="57671">MSLSWTHQIAKALAAERPTPALELHLDALLVWLSNPDNPRVAELERAIGRQRLARDHASASAYRLLDRQLFADEAAPPPAPLGFVPGTAATQAKQRYRRLMQVYHPDRHPERTAWATRRTEQINRAFAAFQRGETGTAHAGARRGQAHREASKPSNRRLPPAWLPPALRDLIAPVWVWTHDRWLALTPIQQRLSSTAAIICVLMLTIAFWPEEPPRPVPRIIHHPLGIEPTPALVDEPAPEPEPQPPAIAMSEPTPEAAEAPQTAIIPQTSAPDASPSEAPIVASKGNALLGLESSVVPETAERERSTQERPAQAASEPKPEPLLEPKTDAATPAIIGSSDRPTAPPLNASPPGAPSSAWSNPMASLAPHAEIPAAATPEPPKPPAPPETPLALGTAPAVSNVTAAGTSVATECQTAPEILSRFQNAYQSSALDRLMALYSPLAKENELATWFAIRQTYAEWFRTTSSRHIGFEQIQVQPIADSRRCALMAVFQVSYLDRQSRLVTQAGIIELLLERKDSDWLILRARY</sequence>
<accession>A0A850RCM8</accession>
<feature type="compositionally biased region" description="Basic and acidic residues" evidence="2">
    <location>
        <begin position="319"/>
        <end position="329"/>
    </location>
</feature>
<dbReference type="CDD" id="cd06257">
    <property type="entry name" value="DnaJ"/>
    <property type="match status" value="1"/>
</dbReference>
<feature type="compositionally biased region" description="Pro residues" evidence="2">
    <location>
        <begin position="344"/>
        <end position="355"/>
    </location>
</feature>
<comment type="caution">
    <text evidence="3">The sequence shown here is derived from an EMBL/GenBank/DDBJ whole genome shotgun (WGS) entry which is preliminary data.</text>
</comment>
<evidence type="ECO:0000256" key="2">
    <source>
        <dbReference type="SAM" id="MobiDB-lite"/>
    </source>
</evidence>
<keyword evidence="4" id="KW-1185">Reference proteome</keyword>
<reference evidence="3 4" key="1">
    <citation type="submission" date="2020-06" db="EMBL/GenBank/DDBJ databases">
        <title>Whole-genome sequence of Allochromatium humboldtianum DSM 21881, type strain.</title>
        <authorList>
            <person name="Kyndt J.A."/>
            <person name="Meyer T.E."/>
        </authorList>
    </citation>
    <scope>NUCLEOTIDE SEQUENCE [LARGE SCALE GENOMIC DNA]</scope>
    <source>
        <strain evidence="3 4">DSM 21881</strain>
    </source>
</reference>
<gene>
    <name evidence="3" type="ORF">HW932_07105</name>
</gene>
<feature type="compositionally biased region" description="Low complexity" evidence="2">
    <location>
        <begin position="248"/>
        <end position="262"/>
    </location>
</feature>
<dbReference type="Gene3D" id="1.10.287.110">
    <property type="entry name" value="DnaJ domain"/>
    <property type="match status" value="1"/>
</dbReference>
<protein>
    <recommendedName>
        <fullName evidence="5">J domain-containing protein</fullName>
    </recommendedName>
</protein>
<evidence type="ECO:0008006" key="5">
    <source>
        <dbReference type="Google" id="ProtNLM"/>
    </source>
</evidence>
<feature type="region of interest" description="Disordered" evidence="2">
    <location>
        <begin position="298"/>
        <end position="395"/>
    </location>
</feature>